<comment type="subcellular location">
    <subcellularLocation>
        <location evidence="8">Secreted</location>
    </subcellularLocation>
</comment>
<keyword evidence="12" id="KW-1185">Reference proteome</keyword>
<proteinExistence type="inferred from homology"/>
<protein>
    <recommendedName>
        <fullName evidence="8">Neutral metalloproteinase</fullName>
        <ecNumber evidence="8">3.4.24.-</ecNumber>
    </recommendedName>
</protein>
<evidence type="ECO:0000256" key="5">
    <source>
        <dbReference type="ARBA" id="ARBA00022833"/>
    </source>
</evidence>
<evidence type="ECO:0000313" key="11">
    <source>
        <dbReference type="EMBL" id="QIK75282.1"/>
    </source>
</evidence>
<dbReference type="RefSeq" id="WP_166316826.1">
    <property type="nucleotide sequence ID" value="NZ_CP049866.1"/>
</dbReference>
<dbReference type="Proteomes" id="UP000502035">
    <property type="component" value="Chromosome"/>
</dbReference>
<sequence length="440" mass="46110">MTSRMPACTFVPPWLLARLGAERSLDLDDQIRALRSARAAEPHVRAASAVGVSPWTVHDADNATQLPGRPVRSAGQPTTVDVAVDEAAAGIEQTLAMFASGFGRASYDDAGAPVTLVVHYGHDYANAFWDGRHLVFGDGDGMVFERLTKAGDVLAHEFGHAVIEHAAGLVYRDQPGALNESLADVFAACFKQRLAGESAAEADWLIGEGLFVPGVRARALRDMASPGTAFDDPALGSDPQVAHLDDFVVTTDDNGGVHLNSGIPNRAFHLAATAIGGTSLEGAGQIWYSALTRGGLRPDADFSTFAAATVAAAGDHAEAVMQAWASVGVGLLPPRRPTGPPQEPADTPAPVPAVVRVRRSGGFAGRVQEGEIAVDARVRSLLERVDLDAAAASASTYRPMPDMFVYTFQIAAADPVTLPEQALTAGLHDLATLVLGSDER</sequence>
<dbReference type="GO" id="GO:0004222">
    <property type="term" value="F:metalloendopeptidase activity"/>
    <property type="evidence" value="ECO:0007669"/>
    <property type="project" value="UniProtKB-UniRule"/>
</dbReference>
<dbReference type="GO" id="GO:0006508">
    <property type="term" value="P:proteolysis"/>
    <property type="evidence" value="ECO:0007669"/>
    <property type="project" value="UniProtKB-KW"/>
</dbReference>
<accession>A0A6G7YEN5</accession>
<comment type="similarity">
    <text evidence="1 8">Belongs to the peptidase M4 family.</text>
</comment>
<dbReference type="Pfam" id="PF02868">
    <property type="entry name" value="Peptidase_M4_C"/>
    <property type="match status" value="1"/>
</dbReference>
<feature type="domain" description="Peptidase M4" evidence="9">
    <location>
        <begin position="81"/>
        <end position="164"/>
    </location>
</feature>
<dbReference type="PANTHER" id="PTHR43579">
    <property type="match status" value="1"/>
</dbReference>
<comment type="cofactor">
    <cofactor evidence="8">
        <name>Zn(2+)</name>
        <dbReference type="ChEBI" id="CHEBI:29105"/>
    </cofactor>
</comment>
<name>A0A6G7YEN5_9ACTN</name>
<evidence type="ECO:0000256" key="2">
    <source>
        <dbReference type="ARBA" id="ARBA00022670"/>
    </source>
</evidence>
<keyword evidence="4 8" id="KW-0378">Hydrolase</keyword>
<dbReference type="CDD" id="cd09597">
    <property type="entry name" value="M4_TLP"/>
    <property type="match status" value="1"/>
</dbReference>
<feature type="domain" description="Peptidase M4 C-terminal" evidence="10">
    <location>
        <begin position="167"/>
        <end position="329"/>
    </location>
</feature>
<evidence type="ECO:0000256" key="6">
    <source>
        <dbReference type="ARBA" id="ARBA00023049"/>
    </source>
</evidence>
<keyword evidence="5 8" id="KW-0862">Zinc</keyword>
<dbReference type="InterPro" id="IPR052759">
    <property type="entry name" value="Metalloprotease_M4"/>
</dbReference>
<keyword evidence="3" id="KW-0479">Metal-binding</keyword>
<evidence type="ECO:0000259" key="10">
    <source>
        <dbReference type="Pfam" id="PF02868"/>
    </source>
</evidence>
<dbReference type="PANTHER" id="PTHR43579:SF1">
    <property type="entry name" value="NEUTRAL METALLOPROTEINASE"/>
    <property type="match status" value="1"/>
</dbReference>
<dbReference type="KEGG" id="npi:G7071_07405"/>
<feature type="active site" description="Proton donor" evidence="7">
    <location>
        <position position="258"/>
    </location>
</feature>
<keyword evidence="6 8" id="KW-0482">Metalloprotease</keyword>
<dbReference type="GO" id="GO:0046872">
    <property type="term" value="F:metal ion binding"/>
    <property type="evidence" value="ECO:0007669"/>
    <property type="project" value="UniProtKB-UniRule"/>
</dbReference>
<evidence type="ECO:0000256" key="3">
    <source>
        <dbReference type="ARBA" id="ARBA00022723"/>
    </source>
</evidence>
<dbReference type="Gene3D" id="3.10.170.10">
    <property type="match status" value="1"/>
</dbReference>
<dbReference type="AlphaFoldDB" id="A0A6G7YEN5"/>
<dbReference type="Pfam" id="PF01447">
    <property type="entry name" value="Peptidase_M4"/>
    <property type="match status" value="1"/>
</dbReference>
<dbReference type="Gene3D" id="1.10.390.10">
    <property type="entry name" value="Neutral Protease Domain 2"/>
    <property type="match status" value="1"/>
</dbReference>
<dbReference type="InterPro" id="IPR013856">
    <property type="entry name" value="Peptidase_M4_domain"/>
</dbReference>
<feature type="active site" evidence="7">
    <location>
        <position position="157"/>
    </location>
</feature>
<evidence type="ECO:0000256" key="4">
    <source>
        <dbReference type="ARBA" id="ARBA00022801"/>
    </source>
</evidence>
<evidence type="ECO:0000313" key="12">
    <source>
        <dbReference type="Proteomes" id="UP000502035"/>
    </source>
</evidence>
<dbReference type="InterPro" id="IPR027268">
    <property type="entry name" value="Peptidase_M4/M1_CTD_sf"/>
</dbReference>
<evidence type="ECO:0000256" key="7">
    <source>
        <dbReference type="PIRSR" id="PIRSR623612-1"/>
    </source>
</evidence>
<reference evidence="11 12" key="1">
    <citation type="submission" date="2020-03" db="EMBL/GenBank/DDBJ databases">
        <title>Nocardioides sp. nov., isolated from fish.</title>
        <authorList>
            <person name="Hyun D.-W."/>
            <person name="Bae J.-W."/>
        </authorList>
    </citation>
    <scope>NUCLEOTIDE SEQUENCE [LARGE SCALE GENOMIC DNA]</scope>
    <source>
        <strain evidence="11 12">HDW12A</strain>
    </source>
</reference>
<evidence type="ECO:0000259" key="9">
    <source>
        <dbReference type="Pfam" id="PF01447"/>
    </source>
</evidence>
<evidence type="ECO:0000256" key="1">
    <source>
        <dbReference type="ARBA" id="ARBA00009388"/>
    </source>
</evidence>
<dbReference type="EMBL" id="CP049866">
    <property type="protein sequence ID" value="QIK75282.1"/>
    <property type="molecule type" value="Genomic_DNA"/>
</dbReference>
<dbReference type="PRINTS" id="PR00730">
    <property type="entry name" value="THERMOLYSIN"/>
</dbReference>
<keyword evidence="8" id="KW-0964">Secreted</keyword>
<dbReference type="InterPro" id="IPR001570">
    <property type="entry name" value="Peptidase_M4_C_domain"/>
</dbReference>
<dbReference type="EC" id="3.4.24.-" evidence="8"/>
<evidence type="ECO:0000256" key="8">
    <source>
        <dbReference type="RuleBase" id="RU366073"/>
    </source>
</evidence>
<dbReference type="InterPro" id="IPR023612">
    <property type="entry name" value="Peptidase_M4"/>
</dbReference>
<organism evidence="11 12">
    <name type="scientific">Nocardioides piscis</name>
    <dbReference type="NCBI Taxonomy" id="2714938"/>
    <lineage>
        <taxon>Bacteria</taxon>
        <taxon>Bacillati</taxon>
        <taxon>Actinomycetota</taxon>
        <taxon>Actinomycetes</taxon>
        <taxon>Propionibacteriales</taxon>
        <taxon>Nocardioidaceae</taxon>
        <taxon>Nocardioides</taxon>
    </lineage>
</organism>
<dbReference type="SUPFAM" id="SSF55486">
    <property type="entry name" value="Metalloproteases ('zincins'), catalytic domain"/>
    <property type="match status" value="1"/>
</dbReference>
<comment type="function">
    <text evidence="8">Extracellular zinc metalloprotease.</text>
</comment>
<keyword evidence="2 8" id="KW-0645">Protease</keyword>
<gene>
    <name evidence="11" type="ORF">G7071_07405</name>
</gene>
<dbReference type="GO" id="GO:0005576">
    <property type="term" value="C:extracellular region"/>
    <property type="evidence" value="ECO:0007669"/>
    <property type="project" value="UniProtKB-SubCell"/>
</dbReference>